<evidence type="ECO:0000259" key="2">
    <source>
        <dbReference type="Pfam" id="PF14319"/>
    </source>
</evidence>
<feature type="domain" description="Transposase zinc-binding" evidence="2">
    <location>
        <begin position="10"/>
        <end position="101"/>
    </location>
</feature>
<proteinExistence type="predicted"/>
<gene>
    <name evidence="3" type="ORF">A9D14_00730</name>
</gene>
<accession>A0A1Z1F8A4</accession>
<reference evidence="3 4" key="1">
    <citation type="submission" date="2017-01" db="EMBL/GenBank/DDBJ databases">
        <title>Complete genome sequence of esterase-producing bacterium Croceicoccus marinus E4A9.</title>
        <authorList>
            <person name="Wu Y.-H."/>
            <person name="Cheng H."/>
            <person name="Xu L."/>
            <person name="Huo Y.-Y."/>
            <person name="Wang C.-S."/>
            <person name="Xu X.-W."/>
        </authorList>
    </citation>
    <scope>NUCLEOTIDE SEQUENCE [LARGE SCALE GENOMIC DNA]</scope>
    <source>
        <strain evidence="3 4">E4A9</strain>
    </source>
</reference>
<dbReference type="PANTHER" id="PTHR37023">
    <property type="entry name" value="TRANSPOSASE"/>
    <property type="match status" value="1"/>
</dbReference>
<dbReference type="RefSeq" id="WP_066842108.1">
    <property type="nucleotide sequence ID" value="NZ_CP019602.1"/>
</dbReference>
<evidence type="ECO:0000259" key="1">
    <source>
        <dbReference type="Pfam" id="PF04986"/>
    </source>
</evidence>
<dbReference type="GO" id="GO:0004803">
    <property type="term" value="F:transposase activity"/>
    <property type="evidence" value="ECO:0007669"/>
    <property type="project" value="InterPro"/>
</dbReference>
<organism evidence="3 4">
    <name type="scientific">Croceicoccus marinus</name>
    <dbReference type="NCBI Taxonomy" id="450378"/>
    <lineage>
        <taxon>Bacteria</taxon>
        <taxon>Pseudomonadati</taxon>
        <taxon>Pseudomonadota</taxon>
        <taxon>Alphaproteobacteria</taxon>
        <taxon>Sphingomonadales</taxon>
        <taxon>Erythrobacteraceae</taxon>
        <taxon>Croceicoccus</taxon>
    </lineage>
</organism>
<feature type="domain" description="Transposase IS801/IS1294" evidence="1">
    <location>
        <begin position="143"/>
        <end position="330"/>
    </location>
</feature>
<keyword evidence="4" id="KW-1185">Reference proteome</keyword>
<dbReference type="PANTHER" id="PTHR37023:SF1">
    <property type="entry name" value="ISSOD25 TRANSPOSASE TNPA_ISSOD25"/>
    <property type="match status" value="1"/>
</dbReference>
<dbReference type="AlphaFoldDB" id="A0A1Z1F8A4"/>
<dbReference type="OrthoDB" id="6979325at2"/>
<dbReference type="EMBL" id="CP019602">
    <property type="protein sequence ID" value="ARU14965.1"/>
    <property type="molecule type" value="Genomic_DNA"/>
</dbReference>
<evidence type="ECO:0000313" key="3">
    <source>
        <dbReference type="EMBL" id="ARU14965.1"/>
    </source>
</evidence>
<dbReference type="KEGG" id="cman:A9D14_00730"/>
<dbReference type="GO" id="GO:0003677">
    <property type="term" value="F:DNA binding"/>
    <property type="evidence" value="ECO:0007669"/>
    <property type="project" value="InterPro"/>
</dbReference>
<dbReference type="NCBIfam" id="NF033538">
    <property type="entry name" value="transpos_IS91"/>
    <property type="match status" value="1"/>
</dbReference>
<dbReference type="InterPro" id="IPR054832">
    <property type="entry name" value="transpos_IS91"/>
</dbReference>
<evidence type="ECO:0000313" key="4">
    <source>
        <dbReference type="Proteomes" id="UP000195807"/>
    </source>
</evidence>
<dbReference type="Pfam" id="PF14319">
    <property type="entry name" value="Zn_Tnp_IS91"/>
    <property type="match status" value="1"/>
</dbReference>
<sequence>MHAGLEVAQIFRSAGPAYRAAHDGHLGLMQLKVMTAIENCRTAALGGHVEACEDCGHWRVAYNSCRNRHCPKCQGAAARVWLAEREADLLPVGYFHVVFTLPAEIAAIAFQNKSLLYDLLFKAASQTMLTIAADPKHLGPRIGITAVLHTWGSAMTHHPHVHMIVPGGGIALDGTRWISSRPAFLLPVRVLDALFRRLILTGLLALYDAGRLFFAGNMAALEQRRAFLRHIAPVRKKRWVVYAKPPFAGPQAVLAYLSRYTHRVAISNRRLVAFDDRGVTLRYKDYRRDGPERQRVMTLPADEFIRRFLLHVLPRGFHRIRHYGLLAGSARKDAIARARALLHVAPEPPPSDNVDPPDHRPPCPCCGGHMIVIETFARRQQPRAPPQIVALTRSHAP</sequence>
<dbReference type="GO" id="GO:0006313">
    <property type="term" value="P:DNA transposition"/>
    <property type="evidence" value="ECO:0007669"/>
    <property type="project" value="InterPro"/>
</dbReference>
<name>A0A1Z1F8A4_9SPHN</name>
<dbReference type="InterPro" id="IPR007069">
    <property type="entry name" value="Transposase_32"/>
</dbReference>
<dbReference type="Proteomes" id="UP000195807">
    <property type="component" value="Chromosome"/>
</dbReference>
<dbReference type="InterPro" id="IPR026889">
    <property type="entry name" value="Zn_Tnp"/>
</dbReference>
<protein>
    <submittedName>
        <fullName evidence="3">IS91 family transposase</fullName>
    </submittedName>
</protein>
<dbReference type="Pfam" id="PF04986">
    <property type="entry name" value="Y2_Tnp"/>
    <property type="match status" value="1"/>
</dbReference>